<dbReference type="Gene3D" id="3.40.50.300">
    <property type="entry name" value="P-loop containing nucleotide triphosphate hydrolases"/>
    <property type="match status" value="1"/>
</dbReference>
<organism evidence="1 2">
    <name type="scientific">Streptomyces venezuelae</name>
    <dbReference type="NCBI Taxonomy" id="54571"/>
    <lineage>
        <taxon>Bacteria</taxon>
        <taxon>Bacillati</taxon>
        <taxon>Actinomycetota</taxon>
        <taxon>Actinomycetes</taxon>
        <taxon>Kitasatosporales</taxon>
        <taxon>Streptomycetaceae</taxon>
        <taxon>Streptomyces</taxon>
    </lineage>
</organism>
<dbReference type="Proteomes" id="UP000324106">
    <property type="component" value="Chromosome"/>
</dbReference>
<dbReference type="RefSeq" id="WP_150273471.1">
    <property type="nucleotide sequence ID" value="NZ_CP029194.1"/>
</dbReference>
<accession>A0A5P2B0J0</accession>
<dbReference type="EMBL" id="CP029194">
    <property type="protein sequence ID" value="QES24062.1"/>
    <property type="molecule type" value="Genomic_DNA"/>
</dbReference>
<proteinExistence type="predicted"/>
<evidence type="ECO:0000313" key="1">
    <source>
        <dbReference type="EMBL" id="QES24062.1"/>
    </source>
</evidence>
<evidence type="ECO:0000313" key="2">
    <source>
        <dbReference type="Proteomes" id="UP000324106"/>
    </source>
</evidence>
<gene>
    <name evidence="1" type="ORF">DEJ46_37235</name>
</gene>
<protein>
    <submittedName>
        <fullName evidence="1">Uncharacterized protein</fullName>
    </submittedName>
</protein>
<sequence length="143" mass="15655">MILESLCDSLGVGDQAWRHRLSRAGDDILFALAADAGRAVLVNWWHRDTAPARLHHLDAQLVEVSCDCDTELVAERFRTRKRHPGHSDQDLTRKEVSDRVAVWAAHPGPLGPGGHALIIDTAQTVDITALAKEVDALIAGTQR</sequence>
<dbReference type="AlphaFoldDB" id="A0A5P2B0J0"/>
<dbReference type="OrthoDB" id="3819922at2"/>
<dbReference type="InterPro" id="IPR027417">
    <property type="entry name" value="P-loop_NTPase"/>
</dbReference>
<name>A0A5P2B0J0_STRVZ</name>
<reference evidence="1 2" key="1">
    <citation type="submission" date="2018-05" db="EMBL/GenBank/DDBJ databases">
        <title>Streptomyces venezuelae.</title>
        <authorList>
            <person name="Kim W."/>
            <person name="Lee N."/>
            <person name="Cho B.-K."/>
        </authorList>
    </citation>
    <scope>NUCLEOTIDE SEQUENCE [LARGE SCALE GENOMIC DNA]</scope>
    <source>
        <strain evidence="1 2">ATCC 15068</strain>
    </source>
</reference>